<evidence type="ECO:0000313" key="5">
    <source>
        <dbReference type="EMBL" id="RXZ61441.1"/>
    </source>
</evidence>
<evidence type="ECO:0000256" key="3">
    <source>
        <dbReference type="ARBA" id="ARBA00023163"/>
    </source>
</evidence>
<name>A0A4Q2KDZ6_9FIRM</name>
<sequence length="286" mass="33381">MRQILLYCEVDMYETFEKYRESIERLYISENKNFCQPHFHRHVEILYVLESGLLVTVNGKSKLMQEGEVAVIDSFDTHSYTNPQQLRSISIVIPVSLCPAYKERTKRMKLAANFLTDTEACDEMLCLIRLMQKHTYNIDEPLYLTTHYSHADEAFILGCLATIMGIVLRSIPFVKRNDEKDENLTKNILIYLDEHYSEDLSLDSLADHFGYSKYYFSRICQKILDSSLTKYLNKIRILKILEDKNNKTLTELATKHGFTNMRTFQRAFKDVTGITASAYKANKFIL</sequence>
<dbReference type="InterPro" id="IPR009057">
    <property type="entry name" value="Homeodomain-like_sf"/>
</dbReference>
<dbReference type="GO" id="GO:0043565">
    <property type="term" value="F:sequence-specific DNA binding"/>
    <property type="evidence" value="ECO:0007669"/>
    <property type="project" value="InterPro"/>
</dbReference>
<comment type="caution">
    <text evidence="5">The sequence shown here is derived from an EMBL/GenBank/DDBJ whole genome shotgun (WGS) entry which is preliminary data.</text>
</comment>
<dbReference type="EMBL" id="SDOZ01000002">
    <property type="protein sequence ID" value="RXZ61441.1"/>
    <property type="molecule type" value="Genomic_DNA"/>
</dbReference>
<dbReference type="InterPro" id="IPR011051">
    <property type="entry name" value="RmlC_Cupin_sf"/>
</dbReference>
<dbReference type="SUPFAM" id="SSF51182">
    <property type="entry name" value="RmlC-like cupins"/>
    <property type="match status" value="1"/>
</dbReference>
<feature type="domain" description="HTH araC/xylS-type" evidence="4">
    <location>
        <begin position="186"/>
        <end position="282"/>
    </location>
</feature>
<keyword evidence="6" id="KW-1185">Reference proteome</keyword>
<dbReference type="SMART" id="SM00342">
    <property type="entry name" value="HTH_ARAC"/>
    <property type="match status" value="1"/>
</dbReference>
<dbReference type="Pfam" id="PF07883">
    <property type="entry name" value="Cupin_2"/>
    <property type="match status" value="1"/>
</dbReference>
<evidence type="ECO:0000256" key="1">
    <source>
        <dbReference type="ARBA" id="ARBA00023015"/>
    </source>
</evidence>
<dbReference type="InterPro" id="IPR014710">
    <property type="entry name" value="RmlC-like_jellyroll"/>
</dbReference>
<dbReference type="PANTHER" id="PTHR43280">
    <property type="entry name" value="ARAC-FAMILY TRANSCRIPTIONAL REGULATOR"/>
    <property type="match status" value="1"/>
</dbReference>
<dbReference type="Pfam" id="PF12833">
    <property type="entry name" value="HTH_18"/>
    <property type="match status" value="1"/>
</dbReference>
<dbReference type="SUPFAM" id="SSF46689">
    <property type="entry name" value="Homeodomain-like"/>
    <property type="match status" value="2"/>
</dbReference>
<keyword evidence="3" id="KW-0804">Transcription</keyword>
<dbReference type="AlphaFoldDB" id="A0A4Q2KDZ6"/>
<dbReference type="OrthoDB" id="9776971at2"/>
<dbReference type="PANTHER" id="PTHR43280:SF28">
    <property type="entry name" value="HTH-TYPE TRANSCRIPTIONAL ACTIVATOR RHAS"/>
    <property type="match status" value="1"/>
</dbReference>
<evidence type="ECO:0000313" key="6">
    <source>
        <dbReference type="Proteomes" id="UP000291269"/>
    </source>
</evidence>
<dbReference type="Gene3D" id="2.60.120.10">
    <property type="entry name" value="Jelly Rolls"/>
    <property type="match status" value="1"/>
</dbReference>
<evidence type="ECO:0000259" key="4">
    <source>
        <dbReference type="PROSITE" id="PS01124"/>
    </source>
</evidence>
<keyword evidence="2" id="KW-0238">DNA-binding</keyword>
<protein>
    <submittedName>
        <fullName evidence="5">AraC family transcriptional regulator</fullName>
    </submittedName>
</protein>
<dbReference type="GO" id="GO:0003700">
    <property type="term" value="F:DNA-binding transcription factor activity"/>
    <property type="evidence" value="ECO:0007669"/>
    <property type="project" value="InterPro"/>
</dbReference>
<organism evidence="5 6">
    <name type="scientific">Candidatus Borkfalkia ceftriaxoniphila</name>
    <dbReference type="NCBI Taxonomy" id="2508949"/>
    <lineage>
        <taxon>Bacteria</taxon>
        <taxon>Bacillati</taxon>
        <taxon>Bacillota</taxon>
        <taxon>Clostridia</taxon>
        <taxon>Christensenellales</taxon>
        <taxon>Christensenellaceae</taxon>
        <taxon>Candidatus Borkfalkia</taxon>
    </lineage>
</organism>
<gene>
    <name evidence="5" type="ORF">ESZ91_03355</name>
</gene>
<dbReference type="CDD" id="cd02208">
    <property type="entry name" value="cupin_RmlC-like"/>
    <property type="match status" value="1"/>
</dbReference>
<dbReference type="InterPro" id="IPR013096">
    <property type="entry name" value="Cupin_2"/>
</dbReference>
<dbReference type="Proteomes" id="UP000291269">
    <property type="component" value="Unassembled WGS sequence"/>
</dbReference>
<dbReference type="Gene3D" id="1.10.10.60">
    <property type="entry name" value="Homeodomain-like"/>
    <property type="match status" value="2"/>
</dbReference>
<accession>A0A4Q2KDZ6</accession>
<keyword evidence="1" id="KW-0805">Transcription regulation</keyword>
<reference evidence="5 6" key="1">
    <citation type="journal article" date="2019" name="Gut">
        <title>Antibiotics-induced monodominance of a novel gut bacterial order.</title>
        <authorList>
            <person name="Hildebrand F."/>
            <person name="Moitinho-Silva L."/>
            <person name="Blasche S."/>
            <person name="Jahn M.T."/>
            <person name="Gossmann T.I."/>
            <person name="Heuerta-Cepas J."/>
            <person name="Hercog R."/>
            <person name="Luetge M."/>
            <person name="Bahram M."/>
            <person name="Pryszlak A."/>
            <person name="Alves R.J."/>
            <person name="Waszak S.M."/>
            <person name="Zhu A."/>
            <person name="Ye L."/>
            <person name="Costea P.I."/>
            <person name="Aalvink S."/>
            <person name="Belzer C."/>
            <person name="Forslund S.K."/>
            <person name="Sunagawa S."/>
            <person name="Hentschel U."/>
            <person name="Merten C."/>
            <person name="Patil K.R."/>
            <person name="Benes V."/>
            <person name="Bork P."/>
        </authorList>
    </citation>
    <scope>NUCLEOTIDE SEQUENCE [LARGE SCALE GENOMIC DNA]</scope>
    <source>
        <strain evidence="5 6">HDS1380</strain>
    </source>
</reference>
<dbReference type="InterPro" id="IPR018060">
    <property type="entry name" value="HTH_AraC"/>
</dbReference>
<dbReference type="PROSITE" id="PS01124">
    <property type="entry name" value="HTH_ARAC_FAMILY_2"/>
    <property type="match status" value="1"/>
</dbReference>
<evidence type="ECO:0000256" key="2">
    <source>
        <dbReference type="ARBA" id="ARBA00023125"/>
    </source>
</evidence>
<proteinExistence type="predicted"/>